<dbReference type="CDD" id="cd06529">
    <property type="entry name" value="S24_LexA-like"/>
    <property type="match status" value="1"/>
</dbReference>
<feature type="domain" description="HTH cro/C1-type" evidence="1">
    <location>
        <begin position="8"/>
        <end position="62"/>
    </location>
</feature>
<name>A0A9D1CW51_9FIRM</name>
<dbReference type="PANTHER" id="PTHR33516:SF2">
    <property type="entry name" value="LEXA REPRESSOR-RELATED"/>
    <property type="match status" value="1"/>
</dbReference>
<evidence type="ECO:0000313" key="2">
    <source>
        <dbReference type="EMBL" id="HIQ82416.1"/>
    </source>
</evidence>
<dbReference type="SMART" id="SM00530">
    <property type="entry name" value="HTH_XRE"/>
    <property type="match status" value="1"/>
</dbReference>
<dbReference type="SUPFAM" id="SSF51306">
    <property type="entry name" value="LexA/Signal peptidase"/>
    <property type="match status" value="1"/>
</dbReference>
<reference evidence="2" key="1">
    <citation type="submission" date="2020-10" db="EMBL/GenBank/DDBJ databases">
        <authorList>
            <person name="Gilroy R."/>
        </authorList>
    </citation>
    <scope>NUCLEOTIDE SEQUENCE</scope>
    <source>
        <strain evidence="2">ChiSjej6B24-2974</strain>
    </source>
</reference>
<accession>A0A9D1CW51</accession>
<dbReference type="InterPro" id="IPR001387">
    <property type="entry name" value="Cro/C1-type_HTH"/>
</dbReference>
<reference evidence="2" key="2">
    <citation type="journal article" date="2021" name="PeerJ">
        <title>Extensive microbial diversity within the chicken gut microbiome revealed by metagenomics and culture.</title>
        <authorList>
            <person name="Gilroy R."/>
            <person name="Ravi A."/>
            <person name="Getino M."/>
            <person name="Pursley I."/>
            <person name="Horton D.L."/>
            <person name="Alikhan N.F."/>
            <person name="Baker D."/>
            <person name="Gharbi K."/>
            <person name="Hall N."/>
            <person name="Watson M."/>
            <person name="Adriaenssens E.M."/>
            <person name="Foster-Nyarko E."/>
            <person name="Jarju S."/>
            <person name="Secka A."/>
            <person name="Antonio M."/>
            <person name="Oren A."/>
            <person name="Chaudhuri R.R."/>
            <person name="La Ragione R."/>
            <person name="Hildebrand F."/>
            <person name="Pallen M.J."/>
        </authorList>
    </citation>
    <scope>NUCLEOTIDE SEQUENCE</scope>
    <source>
        <strain evidence="2">ChiSjej6B24-2974</strain>
    </source>
</reference>
<dbReference type="PANTHER" id="PTHR33516">
    <property type="entry name" value="LEXA REPRESSOR"/>
    <property type="match status" value="1"/>
</dbReference>
<proteinExistence type="predicted"/>
<dbReference type="SUPFAM" id="SSF47413">
    <property type="entry name" value="lambda repressor-like DNA-binding domains"/>
    <property type="match status" value="1"/>
</dbReference>
<dbReference type="GO" id="GO:0003677">
    <property type="term" value="F:DNA binding"/>
    <property type="evidence" value="ECO:0007669"/>
    <property type="project" value="InterPro"/>
</dbReference>
<dbReference type="InterPro" id="IPR050077">
    <property type="entry name" value="LexA_repressor"/>
</dbReference>
<dbReference type="CDD" id="cd00093">
    <property type="entry name" value="HTH_XRE"/>
    <property type="match status" value="1"/>
</dbReference>
<dbReference type="Proteomes" id="UP000824260">
    <property type="component" value="Unassembled WGS sequence"/>
</dbReference>
<dbReference type="PROSITE" id="PS50943">
    <property type="entry name" value="HTH_CROC1"/>
    <property type="match status" value="1"/>
</dbReference>
<dbReference type="Gene3D" id="2.10.109.10">
    <property type="entry name" value="Umud Fragment, subunit A"/>
    <property type="match status" value="1"/>
</dbReference>
<dbReference type="InterPro" id="IPR039418">
    <property type="entry name" value="LexA-like"/>
</dbReference>
<evidence type="ECO:0000313" key="3">
    <source>
        <dbReference type="Proteomes" id="UP000824260"/>
    </source>
</evidence>
<dbReference type="Pfam" id="PF01381">
    <property type="entry name" value="HTH_3"/>
    <property type="match status" value="1"/>
</dbReference>
<dbReference type="InterPro" id="IPR010982">
    <property type="entry name" value="Lambda_DNA-bd_dom_sf"/>
</dbReference>
<dbReference type="Gene3D" id="1.10.260.40">
    <property type="entry name" value="lambda repressor-like DNA-binding domains"/>
    <property type="match status" value="1"/>
</dbReference>
<evidence type="ECO:0000259" key="1">
    <source>
        <dbReference type="PROSITE" id="PS50943"/>
    </source>
</evidence>
<sequence length="203" mass="22330">MNRLGDRIRILRCGRDLTQQALADELGVSRSAVAMWEKGEREPNLETLEALAEIFGVPLSVLVERASPELPANVIPVTRRRIPLLGAIAAGEPIFAEQSYETYVDVGGSVHADFALKVQGDSMEPLYKSGDIVFIRKQDDVRDGQVAAVVIDDGATLKRVYHLPIGVQLMPINPAYEPMLFTAENSDVIRILGLAVGYFRRTV</sequence>
<dbReference type="EMBL" id="DVFZ01000049">
    <property type="protein sequence ID" value="HIQ82416.1"/>
    <property type="molecule type" value="Genomic_DNA"/>
</dbReference>
<dbReference type="InterPro" id="IPR036286">
    <property type="entry name" value="LexA/Signal_pep-like_sf"/>
</dbReference>
<dbReference type="Pfam" id="PF00717">
    <property type="entry name" value="Peptidase_S24"/>
    <property type="match status" value="1"/>
</dbReference>
<organism evidence="2 3">
    <name type="scientific">Candidatus Pullichristensenella stercorigallinarum</name>
    <dbReference type="NCBI Taxonomy" id="2840909"/>
    <lineage>
        <taxon>Bacteria</taxon>
        <taxon>Bacillati</taxon>
        <taxon>Bacillota</taxon>
        <taxon>Clostridia</taxon>
        <taxon>Candidatus Pullichristensenella</taxon>
    </lineage>
</organism>
<gene>
    <name evidence="2" type="ORF">IAA52_04880</name>
</gene>
<comment type="caution">
    <text evidence="2">The sequence shown here is derived from an EMBL/GenBank/DDBJ whole genome shotgun (WGS) entry which is preliminary data.</text>
</comment>
<protein>
    <submittedName>
        <fullName evidence="2">Helix-turn-helix domain-containing protein</fullName>
    </submittedName>
</protein>
<dbReference type="AlphaFoldDB" id="A0A9D1CW51"/>
<dbReference type="InterPro" id="IPR015927">
    <property type="entry name" value="Peptidase_S24_S26A/B/C"/>
</dbReference>